<proteinExistence type="predicted"/>
<evidence type="ECO:0000256" key="1">
    <source>
        <dbReference type="SAM" id="MobiDB-lite"/>
    </source>
</evidence>
<evidence type="ECO:0000313" key="2">
    <source>
        <dbReference type="EMBL" id="USW47549.1"/>
    </source>
</evidence>
<dbReference type="Proteomes" id="UP001056384">
    <property type="component" value="Chromosome 1"/>
</dbReference>
<dbReference type="AlphaFoldDB" id="A0A9Q9EF32"/>
<evidence type="ECO:0000313" key="3">
    <source>
        <dbReference type="Proteomes" id="UP001056384"/>
    </source>
</evidence>
<feature type="compositionally biased region" description="Polar residues" evidence="1">
    <location>
        <begin position="117"/>
        <end position="127"/>
    </location>
</feature>
<feature type="compositionally biased region" description="Basic and acidic residues" evidence="1">
    <location>
        <begin position="36"/>
        <end position="48"/>
    </location>
</feature>
<accession>A0A9Q9EF32</accession>
<reference evidence="2" key="1">
    <citation type="submission" date="2022-06" db="EMBL/GenBank/DDBJ databases">
        <title>Complete genome sequences of two strains of the flax pathogen Septoria linicola.</title>
        <authorList>
            <person name="Lapalu N."/>
            <person name="Simon A."/>
            <person name="Demenou B."/>
            <person name="Paumier D."/>
            <person name="Guillot M.-P."/>
            <person name="Gout L."/>
            <person name="Valade R."/>
        </authorList>
    </citation>
    <scope>NUCLEOTIDE SEQUENCE</scope>
    <source>
        <strain evidence="2">SE15195</strain>
    </source>
</reference>
<feature type="compositionally biased region" description="Basic and acidic residues" evidence="1">
    <location>
        <begin position="143"/>
        <end position="158"/>
    </location>
</feature>
<keyword evidence="3" id="KW-1185">Reference proteome</keyword>
<evidence type="ECO:0008006" key="4">
    <source>
        <dbReference type="Google" id="ProtNLM"/>
    </source>
</evidence>
<dbReference type="EMBL" id="CP099418">
    <property type="protein sequence ID" value="USW47549.1"/>
    <property type="molecule type" value="Genomic_DNA"/>
</dbReference>
<protein>
    <recommendedName>
        <fullName evidence="4">CsbD-like domain-containing protein</fullName>
    </recommendedName>
</protein>
<feature type="region of interest" description="Disordered" evidence="1">
    <location>
        <begin position="30"/>
        <end position="50"/>
    </location>
</feature>
<sequence>MSDQNNSTLQSTYEKVTGAAQSAIGSLTGSTIDQAQGEHKKEVADARNEVSQAGATVGGYSVSASGVAANDPNRQQGSWNQTVGAGKEFVGGALGFEGLKKEGQQQNAQGKEEEAQGQLNDLGSGISNRVAGTVGGAVAGLTGDREEQIRREAQHDQGKTLQRGVESEVQKQAEAERK</sequence>
<gene>
    <name evidence="2" type="ORF">Slin15195_G008680</name>
</gene>
<dbReference type="PANTHER" id="PTHR40460:SF1">
    <property type="entry name" value="CSBD-LIKE DOMAIN-CONTAINING PROTEIN"/>
    <property type="match status" value="1"/>
</dbReference>
<feature type="region of interest" description="Disordered" evidence="1">
    <location>
        <begin position="62"/>
        <end position="81"/>
    </location>
</feature>
<feature type="region of interest" description="Disordered" evidence="1">
    <location>
        <begin position="96"/>
        <end position="178"/>
    </location>
</feature>
<feature type="compositionally biased region" description="Basic and acidic residues" evidence="1">
    <location>
        <begin position="165"/>
        <end position="178"/>
    </location>
</feature>
<dbReference type="OrthoDB" id="5309565at2759"/>
<dbReference type="PANTHER" id="PTHR40460">
    <property type="entry name" value="CHROMOSOME 1, WHOLE GENOME SHOTGUN SEQUENCE"/>
    <property type="match status" value="1"/>
</dbReference>
<name>A0A9Q9EF32_9PEZI</name>
<feature type="compositionally biased region" description="Polar residues" evidence="1">
    <location>
        <begin position="72"/>
        <end position="81"/>
    </location>
</feature>
<organism evidence="2 3">
    <name type="scientific">Septoria linicola</name>
    <dbReference type="NCBI Taxonomy" id="215465"/>
    <lineage>
        <taxon>Eukaryota</taxon>
        <taxon>Fungi</taxon>
        <taxon>Dikarya</taxon>
        <taxon>Ascomycota</taxon>
        <taxon>Pezizomycotina</taxon>
        <taxon>Dothideomycetes</taxon>
        <taxon>Dothideomycetidae</taxon>
        <taxon>Mycosphaerellales</taxon>
        <taxon>Mycosphaerellaceae</taxon>
        <taxon>Septoria</taxon>
    </lineage>
</organism>